<evidence type="ECO:0000313" key="2">
    <source>
        <dbReference type="EMBL" id="VDN40203.1"/>
    </source>
</evidence>
<reference evidence="2 3" key="1">
    <citation type="submission" date="2018-11" db="EMBL/GenBank/DDBJ databases">
        <authorList>
            <consortium name="Pathogen Informatics"/>
        </authorList>
    </citation>
    <scope>NUCLEOTIDE SEQUENCE [LARGE SCALE GENOMIC DNA]</scope>
</reference>
<gene>
    <name evidence="2" type="ORF">DILT_LOCUS18174</name>
</gene>
<protein>
    <recommendedName>
        <fullName evidence="4">Secreted protein</fullName>
    </recommendedName>
</protein>
<accession>A0A3P7NSJ3</accession>
<sequence>MLAQLASVSVAACFSVCCGCWSTRCPSSRLTGDLSNGSRSRLCRSARLRAATGVLDDLEAAGLEQGRRTKQYWTSDTVSTTISQKVSPITASDTL</sequence>
<keyword evidence="1" id="KW-0732">Signal</keyword>
<evidence type="ECO:0000313" key="3">
    <source>
        <dbReference type="Proteomes" id="UP000281553"/>
    </source>
</evidence>
<dbReference type="EMBL" id="UYRU01097936">
    <property type="protein sequence ID" value="VDN40203.1"/>
    <property type="molecule type" value="Genomic_DNA"/>
</dbReference>
<evidence type="ECO:0000256" key="1">
    <source>
        <dbReference type="SAM" id="SignalP"/>
    </source>
</evidence>
<feature type="signal peptide" evidence="1">
    <location>
        <begin position="1"/>
        <end position="19"/>
    </location>
</feature>
<feature type="chain" id="PRO_5018164146" description="Secreted protein" evidence="1">
    <location>
        <begin position="20"/>
        <end position="95"/>
    </location>
</feature>
<proteinExistence type="predicted"/>
<organism evidence="2 3">
    <name type="scientific">Dibothriocephalus latus</name>
    <name type="common">Fish tapeworm</name>
    <name type="synonym">Diphyllobothrium latum</name>
    <dbReference type="NCBI Taxonomy" id="60516"/>
    <lineage>
        <taxon>Eukaryota</taxon>
        <taxon>Metazoa</taxon>
        <taxon>Spiralia</taxon>
        <taxon>Lophotrochozoa</taxon>
        <taxon>Platyhelminthes</taxon>
        <taxon>Cestoda</taxon>
        <taxon>Eucestoda</taxon>
        <taxon>Diphyllobothriidea</taxon>
        <taxon>Diphyllobothriidae</taxon>
        <taxon>Dibothriocephalus</taxon>
    </lineage>
</organism>
<evidence type="ECO:0008006" key="4">
    <source>
        <dbReference type="Google" id="ProtNLM"/>
    </source>
</evidence>
<keyword evidence="3" id="KW-1185">Reference proteome</keyword>
<dbReference type="AlphaFoldDB" id="A0A3P7NSJ3"/>
<name>A0A3P7NSJ3_DIBLA</name>
<dbReference type="Proteomes" id="UP000281553">
    <property type="component" value="Unassembled WGS sequence"/>
</dbReference>